<protein>
    <submittedName>
        <fullName evidence="3">Glycoside hydrolase family 16 protein</fullName>
    </submittedName>
</protein>
<evidence type="ECO:0000256" key="1">
    <source>
        <dbReference type="SAM" id="Phobius"/>
    </source>
</evidence>
<proteinExistence type="predicted"/>
<dbReference type="EMBL" id="GG662299">
    <property type="protein sequence ID" value="EAS06315.2"/>
    <property type="molecule type" value="Genomic_DNA"/>
</dbReference>
<evidence type="ECO:0000313" key="3">
    <source>
        <dbReference type="EMBL" id="EAS06315.2"/>
    </source>
</evidence>
<dbReference type="KEGG" id="tet:TTHERM_00329950"/>
<keyword evidence="1" id="KW-0812">Transmembrane</keyword>
<evidence type="ECO:0000259" key="2">
    <source>
        <dbReference type="PROSITE" id="PS51762"/>
    </source>
</evidence>
<dbReference type="GeneID" id="7836735"/>
<dbReference type="InterPro" id="IPR000757">
    <property type="entry name" value="Beta-glucanase-like"/>
</dbReference>
<dbReference type="InParanoid" id="I7MAX2"/>
<reference evidence="4" key="1">
    <citation type="journal article" date="2006" name="PLoS Biol.">
        <title>Macronuclear genome sequence of the ciliate Tetrahymena thermophila, a model eukaryote.</title>
        <authorList>
            <person name="Eisen J.A."/>
            <person name="Coyne R.S."/>
            <person name="Wu M."/>
            <person name="Wu D."/>
            <person name="Thiagarajan M."/>
            <person name="Wortman J.R."/>
            <person name="Badger J.H."/>
            <person name="Ren Q."/>
            <person name="Amedeo P."/>
            <person name="Jones K.M."/>
            <person name="Tallon L.J."/>
            <person name="Delcher A.L."/>
            <person name="Salzberg S.L."/>
            <person name="Silva J.C."/>
            <person name="Haas B.J."/>
            <person name="Majoros W.H."/>
            <person name="Farzad M."/>
            <person name="Carlton J.M."/>
            <person name="Smith R.K. Jr."/>
            <person name="Garg J."/>
            <person name="Pearlman R.E."/>
            <person name="Karrer K.M."/>
            <person name="Sun L."/>
            <person name="Manning G."/>
            <person name="Elde N.C."/>
            <person name="Turkewitz A.P."/>
            <person name="Asai D.J."/>
            <person name="Wilkes D.E."/>
            <person name="Wang Y."/>
            <person name="Cai H."/>
            <person name="Collins K."/>
            <person name="Stewart B.A."/>
            <person name="Lee S.R."/>
            <person name="Wilamowska K."/>
            <person name="Weinberg Z."/>
            <person name="Ruzzo W.L."/>
            <person name="Wloga D."/>
            <person name="Gaertig J."/>
            <person name="Frankel J."/>
            <person name="Tsao C.-C."/>
            <person name="Gorovsky M.A."/>
            <person name="Keeling P.J."/>
            <person name="Waller R.F."/>
            <person name="Patron N.J."/>
            <person name="Cherry J.M."/>
            <person name="Stover N.A."/>
            <person name="Krieger C.J."/>
            <person name="del Toro C."/>
            <person name="Ryder H.F."/>
            <person name="Williamson S.C."/>
            <person name="Barbeau R.A."/>
            <person name="Hamilton E.P."/>
            <person name="Orias E."/>
        </authorList>
    </citation>
    <scope>NUCLEOTIDE SEQUENCE [LARGE SCALE GENOMIC DNA]</scope>
    <source>
        <strain evidence="4">SB210</strain>
    </source>
</reference>
<feature type="domain" description="GH16" evidence="2">
    <location>
        <begin position="76"/>
        <end position="285"/>
    </location>
</feature>
<dbReference type="InterPro" id="IPR013320">
    <property type="entry name" value="ConA-like_dom_sf"/>
</dbReference>
<evidence type="ECO:0000313" key="4">
    <source>
        <dbReference type="Proteomes" id="UP000009168"/>
    </source>
</evidence>
<accession>I7MAX2</accession>
<dbReference type="GO" id="GO:0004553">
    <property type="term" value="F:hydrolase activity, hydrolyzing O-glycosyl compounds"/>
    <property type="evidence" value="ECO:0007669"/>
    <property type="project" value="InterPro"/>
</dbReference>
<dbReference type="AlphaFoldDB" id="I7MAX2"/>
<dbReference type="RefSeq" id="XP_001026560.2">
    <property type="nucleotide sequence ID" value="XM_001026560.2"/>
</dbReference>
<dbReference type="OrthoDB" id="4781at2759"/>
<name>I7MAX2_TETTS</name>
<dbReference type="Gene3D" id="2.60.120.200">
    <property type="match status" value="1"/>
</dbReference>
<dbReference type="SUPFAM" id="SSF49899">
    <property type="entry name" value="Concanavalin A-like lectins/glucanases"/>
    <property type="match status" value="1"/>
</dbReference>
<sequence length="323" mass="36892">MRNFVNKMRNCYYLVMVFNIVSVINALQQSAYIETDFIEDLTKPALNSTRWMDYSTAQPFQFDQDSKRWTTHNPAYLQLGVSLPNNPDNAKGMSLRLSQSFCTEPGNKCCFGSKCSNWAGVHLESNSCFQYGVFKIRASFKLSNQNDALFFFGIYVESGSNMDSSSVWNEIDIGYGNGPSFNSQTQFLPATFSPNENKKVFDSNSNPSYTDNFSNGYHNYALYWMPSYVAWTIDDVVYWNSTNSSQYPTPWRCSSFRIIFRTDNGQSTASGDHFAYIQSIQYISKATYLNTNSQNSQKSGDNSIKLQDLSIKLLIFCLFYILI</sequence>
<dbReference type="GO" id="GO:0005975">
    <property type="term" value="P:carbohydrate metabolic process"/>
    <property type="evidence" value="ECO:0007669"/>
    <property type="project" value="InterPro"/>
</dbReference>
<organism evidence="3 4">
    <name type="scientific">Tetrahymena thermophila (strain SB210)</name>
    <dbReference type="NCBI Taxonomy" id="312017"/>
    <lineage>
        <taxon>Eukaryota</taxon>
        <taxon>Sar</taxon>
        <taxon>Alveolata</taxon>
        <taxon>Ciliophora</taxon>
        <taxon>Intramacronucleata</taxon>
        <taxon>Oligohymenophorea</taxon>
        <taxon>Hymenostomatida</taxon>
        <taxon>Tetrahymenina</taxon>
        <taxon>Tetrahymenidae</taxon>
        <taxon>Tetrahymena</taxon>
    </lineage>
</organism>
<keyword evidence="3" id="KW-0378">Hydrolase</keyword>
<keyword evidence="1" id="KW-1133">Transmembrane helix</keyword>
<gene>
    <name evidence="3" type="ORF">TTHERM_00329950</name>
</gene>
<keyword evidence="4" id="KW-1185">Reference proteome</keyword>
<dbReference type="PROSITE" id="PS51762">
    <property type="entry name" value="GH16_2"/>
    <property type="match status" value="1"/>
</dbReference>
<keyword evidence="1" id="KW-0472">Membrane</keyword>
<dbReference type="Proteomes" id="UP000009168">
    <property type="component" value="Unassembled WGS sequence"/>
</dbReference>
<feature type="transmembrane region" description="Helical" evidence="1">
    <location>
        <begin position="12"/>
        <end position="33"/>
    </location>
</feature>
<dbReference type="Pfam" id="PF00722">
    <property type="entry name" value="Glyco_hydro_16"/>
    <property type="match status" value="1"/>
</dbReference>